<organism evidence="2 3">
    <name type="scientific">Klebsiella phage vB_Kpn_K13PH07C1L</name>
    <dbReference type="NCBI Taxonomy" id="3071649"/>
    <lineage>
        <taxon>Viruses</taxon>
        <taxon>Duplodnaviria</taxon>
        <taxon>Heunggongvirae</taxon>
        <taxon>Uroviricota</taxon>
        <taxon>Caudoviricetes</taxon>
        <taxon>Autographivirales</taxon>
        <taxon>Autosignataviridae</taxon>
        <taxon>Molineuxvirinae</taxon>
        <taxon>Gansuvirus</taxon>
        <taxon>Gansuvirus K13PH07C1L</taxon>
    </lineage>
</organism>
<evidence type="ECO:0000313" key="3">
    <source>
        <dbReference type="Proteomes" id="UP001497543"/>
    </source>
</evidence>
<protein>
    <recommendedName>
        <fullName evidence="1">PD(D/E)XK endonuclease domain-containing protein</fullName>
    </recommendedName>
</protein>
<dbReference type="Gene3D" id="3.40.1350.10">
    <property type="match status" value="1"/>
</dbReference>
<proteinExistence type="predicted"/>
<name>A0AAV1MFV3_9CAUD</name>
<sequence>MATQQHYAGAAAEAYVAMQMLLNGYDVFTPMMTQSSADMIVLRDGKALKVQVKKLTDIKVGDLMYQQVRIQGRTNNTGWCREYSDDAFDYLAITNLKDVWMIPWRKVWCLKSLTIGGSGRRRGWDVDEYKLAKLQ</sequence>
<gene>
    <name evidence="2" type="ORF">K13PH07C1L_LOCUS31</name>
</gene>
<dbReference type="GO" id="GO:0003676">
    <property type="term" value="F:nucleic acid binding"/>
    <property type="evidence" value="ECO:0007669"/>
    <property type="project" value="InterPro"/>
</dbReference>
<dbReference type="EMBL" id="OY978857">
    <property type="protein sequence ID" value="CAK6597168.1"/>
    <property type="molecule type" value="Genomic_DNA"/>
</dbReference>
<accession>A0AAV1MFV3</accession>
<keyword evidence="3" id="KW-1185">Reference proteome</keyword>
<reference evidence="2 3" key="1">
    <citation type="submission" date="2023-10" db="EMBL/GenBank/DDBJ databases">
        <authorList>
            <person name="Robby Concha-Eloko"/>
            <person name="Pilar Barberan- Martinez"/>
            <person name="Rafael Sanjuan"/>
            <person name="Pilar Domingo-Calap"/>
        </authorList>
    </citation>
    <scope>NUCLEOTIDE SEQUENCE [LARGE SCALE GENOMIC DNA]</scope>
</reference>
<dbReference type="Pfam" id="PF11645">
    <property type="entry name" value="PDDEXK_5"/>
    <property type="match status" value="1"/>
</dbReference>
<dbReference type="InterPro" id="IPR021671">
    <property type="entry name" value="PD(D/E)XK_Endonuc"/>
</dbReference>
<evidence type="ECO:0000313" key="2">
    <source>
        <dbReference type="EMBL" id="CAK6597168.1"/>
    </source>
</evidence>
<dbReference type="InterPro" id="IPR011856">
    <property type="entry name" value="tRNA_endonuc-like_dom_sf"/>
</dbReference>
<evidence type="ECO:0000259" key="1">
    <source>
        <dbReference type="Pfam" id="PF11645"/>
    </source>
</evidence>
<feature type="domain" description="PD(D/E)XK endonuclease" evidence="1">
    <location>
        <begin position="4"/>
        <end position="94"/>
    </location>
</feature>
<dbReference type="Proteomes" id="UP001497543">
    <property type="component" value="Chromosome"/>
</dbReference>